<dbReference type="InterPro" id="IPR010496">
    <property type="entry name" value="AL/BT2_dom"/>
</dbReference>
<feature type="domain" description="3-keto-alpha-glucoside-1,2-lyase/3-keto-2-hydroxy-glucal hydratase" evidence="1">
    <location>
        <begin position="31"/>
        <end position="256"/>
    </location>
</feature>
<organism evidence="2">
    <name type="scientific">hydrothermal vent metagenome</name>
    <dbReference type="NCBI Taxonomy" id="652676"/>
    <lineage>
        <taxon>unclassified sequences</taxon>
        <taxon>metagenomes</taxon>
        <taxon>ecological metagenomes</taxon>
    </lineage>
</organism>
<dbReference type="EMBL" id="UOEB01000096">
    <property type="protein sequence ID" value="VAV83661.1"/>
    <property type="molecule type" value="Genomic_DNA"/>
</dbReference>
<dbReference type="AlphaFoldDB" id="A0A3B0QTI4"/>
<dbReference type="GO" id="GO:0016787">
    <property type="term" value="F:hydrolase activity"/>
    <property type="evidence" value="ECO:0007669"/>
    <property type="project" value="InterPro"/>
</dbReference>
<accession>A0A3B0QTI4</accession>
<protein>
    <recommendedName>
        <fullName evidence="1">3-keto-alpha-glucoside-1,2-lyase/3-keto-2-hydroxy-glucal hydratase domain-containing protein</fullName>
    </recommendedName>
</protein>
<name>A0A3B0QTI4_9ZZZZ</name>
<gene>
    <name evidence="2" type="ORF">MNBD_BACTEROID02-1230</name>
</gene>
<proteinExistence type="predicted"/>
<sequence length="261" mass="30028">MNNLFKILIFIVYLTPLTSCKEEKTSKVSNEWIQLFNGENLNDWFIKISGCPLNENLYNTFRVENGTLIVSYSGYENFNDSYGHIFYKKPFSSYKLRLQYRFIGDQINGGENWAKKNSGVMIHSQSPESMEINQDFPVSIEIQLLGGLEDGKVRHTANLCTPGTHIVMNDKLVTTHCVDSSSRTYYDDQWINLEVLVIKDSIITHKINGIEVLSYSKPQIGGEYNTMKEREGELLTEGYISLQSESHPIEFRNIELLELEK</sequence>
<dbReference type="Gene3D" id="2.60.120.560">
    <property type="entry name" value="Exo-inulinase, domain 1"/>
    <property type="match status" value="1"/>
</dbReference>
<reference evidence="2" key="1">
    <citation type="submission" date="2018-06" db="EMBL/GenBank/DDBJ databases">
        <authorList>
            <person name="Zhirakovskaya E."/>
        </authorList>
    </citation>
    <scope>NUCLEOTIDE SEQUENCE</scope>
</reference>
<evidence type="ECO:0000259" key="1">
    <source>
        <dbReference type="Pfam" id="PF06439"/>
    </source>
</evidence>
<dbReference type="Pfam" id="PF06439">
    <property type="entry name" value="3keto-disac_hyd"/>
    <property type="match status" value="1"/>
</dbReference>
<evidence type="ECO:0000313" key="2">
    <source>
        <dbReference type="EMBL" id="VAV83661.1"/>
    </source>
</evidence>